<name>A0A0H4IIS8_9CAUD</name>
<evidence type="ECO:0000313" key="2">
    <source>
        <dbReference type="Proteomes" id="UP000225110"/>
    </source>
</evidence>
<gene>
    <name evidence="1" type="ORF">p0219_11</name>
</gene>
<dbReference type="Proteomes" id="UP000225110">
    <property type="component" value="Segment"/>
</dbReference>
<dbReference type="EMBL" id="KJ133688">
    <property type="protein sequence ID" value="AKO58999.1"/>
    <property type="molecule type" value="Genomic_DNA"/>
</dbReference>
<organism evidence="1 2">
    <name type="scientific">Brucella phage 02_19</name>
    <dbReference type="NCBI Taxonomy" id="1667365"/>
    <lineage>
        <taxon>Viruses</taxon>
        <taxon>Duplodnaviria</taxon>
        <taxon>Heunggongvirae</taxon>
        <taxon>Uroviricota</taxon>
        <taxon>Caudoviricetes</taxon>
        <taxon>Perisivirus</taxon>
        <taxon>Perisivirus Tb</taxon>
    </lineage>
</organism>
<evidence type="ECO:0000313" key="1">
    <source>
        <dbReference type="EMBL" id="AKO58999.1"/>
    </source>
</evidence>
<sequence>MTNKDHIERTKRMIEVMQAYVDGEEVEFCGNNYDYWSKKDTPYWDWDAGTYRIAPSSTPDTINWDHVAPEFKYMARDENGIPFLYRNRPSIKDLDQWVDLDDICSNANSHKSYKRGTVDWKDSLVIRPGSE</sequence>
<accession>A0A0H4IIS8</accession>
<protein>
    <submittedName>
        <fullName evidence="1">Uncharacterized protein</fullName>
    </submittedName>
</protein>
<reference evidence="1 2" key="1">
    <citation type="journal article" date="2015" name="Virol. J.">
        <title>Whole genome sequence comparison of ten diagnostic brucellaphages propagated on two Brucella abortus hosts.</title>
        <authorList>
            <person name="Tevdoradze E."/>
            <person name="Farlow J."/>
            <person name="Kotorashvili A."/>
            <person name="Skhirtladze N."/>
            <person name="Antadze I."/>
            <person name="Gunia S."/>
            <person name="Balarjishvili N."/>
            <person name="Kvachadze L."/>
            <person name="Kutateladze M."/>
        </authorList>
    </citation>
    <scope>NUCLEOTIDE SEQUENCE [LARGE SCALE GENOMIC DNA]</scope>
</reference>
<proteinExistence type="predicted"/>